<dbReference type="EMBL" id="JAERQJ010000003">
    <property type="protein sequence ID" value="MBL0684038.1"/>
    <property type="molecule type" value="Genomic_DNA"/>
</dbReference>
<evidence type="ECO:0000313" key="6">
    <source>
        <dbReference type="Proteomes" id="UP000651057"/>
    </source>
</evidence>
<organism evidence="5 6">
    <name type="scientific">Aquimarina mytili</name>
    <dbReference type="NCBI Taxonomy" id="874423"/>
    <lineage>
        <taxon>Bacteria</taxon>
        <taxon>Pseudomonadati</taxon>
        <taxon>Bacteroidota</taxon>
        <taxon>Flavobacteriia</taxon>
        <taxon>Flavobacteriales</taxon>
        <taxon>Flavobacteriaceae</taxon>
        <taxon>Aquimarina</taxon>
    </lineage>
</organism>
<keyword evidence="6" id="KW-1185">Reference proteome</keyword>
<dbReference type="Gene3D" id="2.60.40.10">
    <property type="entry name" value="Immunoglobulins"/>
    <property type="match status" value="1"/>
</dbReference>
<evidence type="ECO:0000259" key="4">
    <source>
        <dbReference type="Pfam" id="PF19081"/>
    </source>
</evidence>
<evidence type="ECO:0000313" key="5">
    <source>
        <dbReference type="EMBL" id="MBL0684038.1"/>
    </source>
</evidence>
<dbReference type="InterPro" id="IPR026444">
    <property type="entry name" value="Secre_tail"/>
</dbReference>
<dbReference type="GO" id="GO:0010411">
    <property type="term" value="P:xyloglucan metabolic process"/>
    <property type="evidence" value="ECO:0007669"/>
    <property type="project" value="TreeGrafter"/>
</dbReference>
<accession>A0A936ZY26</accession>
<dbReference type="Pfam" id="PF18962">
    <property type="entry name" value="Por_Secre_tail"/>
    <property type="match status" value="1"/>
</dbReference>
<dbReference type="CDD" id="cd15482">
    <property type="entry name" value="Sialidase_non-viral"/>
    <property type="match status" value="1"/>
</dbReference>
<dbReference type="InterPro" id="IPR013783">
    <property type="entry name" value="Ig-like_fold"/>
</dbReference>
<dbReference type="AlphaFoldDB" id="A0A936ZY26"/>
<feature type="signal peptide" evidence="2">
    <location>
        <begin position="1"/>
        <end position="18"/>
    </location>
</feature>
<name>A0A936ZY26_9FLAO</name>
<feature type="domain" description="Secretion system C-terminal sorting" evidence="3">
    <location>
        <begin position="1180"/>
        <end position="1253"/>
    </location>
</feature>
<dbReference type="Proteomes" id="UP000651057">
    <property type="component" value="Unassembled WGS sequence"/>
</dbReference>
<dbReference type="Pfam" id="PF19081">
    <property type="entry name" value="Ig_7"/>
    <property type="match status" value="1"/>
</dbReference>
<evidence type="ECO:0000256" key="2">
    <source>
        <dbReference type="SAM" id="SignalP"/>
    </source>
</evidence>
<dbReference type="PANTHER" id="PTHR43739:SF5">
    <property type="entry name" value="EXO-ALPHA-SIALIDASE"/>
    <property type="match status" value="1"/>
</dbReference>
<reference evidence="5" key="1">
    <citation type="submission" date="2021-01" db="EMBL/GenBank/DDBJ databases">
        <authorList>
            <person name="Zhong Y.L."/>
        </authorList>
    </citation>
    <scope>NUCLEOTIDE SEQUENCE</scope>
    <source>
        <strain evidence="5">KCTC 23302</strain>
    </source>
</reference>
<comment type="caution">
    <text evidence="5">The sequence shown here is derived from an EMBL/GenBank/DDBJ whole genome shotgun (WGS) entry which is preliminary data.</text>
</comment>
<evidence type="ECO:0000256" key="1">
    <source>
        <dbReference type="ARBA" id="ARBA00022729"/>
    </source>
</evidence>
<keyword evidence="1 2" id="KW-0732">Signal</keyword>
<proteinExistence type="predicted"/>
<evidence type="ECO:0000259" key="3">
    <source>
        <dbReference type="Pfam" id="PF18962"/>
    </source>
</evidence>
<feature type="chain" id="PRO_5037670742" evidence="2">
    <location>
        <begin position="19"/>
        <end position="1256"/>
    </location>
</feature>
<dbReference type="Gene3D" id="2.130.10.10">
    <property type="entry name" value="YVTN repeat-like/Quinoprotein amine dehydrogenase"/>
    <property type="match status" value="4"/>
</dbReference>
<protein>
    <submittedName>
        <fullName evidence="5">T9SS type A sorting domain-containing protein</fullName>
    </submittedName>
</protein>
<gene>
    <name evidence="5" type="ORF">JJQ60_10955</name>
</gene>
<dbReference type="InterPro" id="IPR015943">
    <property type="entry name" value="WD40/YVTN_repeat-like_dom_sf"/>
</dbReference>
<feature type="domain" description="Ig-like" evidence="4">
    <location>
        <begin position="857"/>
        <end position="912"/>
    </location>
</feature>
<dbReference type="PANTHER" id="PTHR43739">
    <property type="entry name" value="XYLOGLUCANASE (EUROFUNG)"/>
    <property type="match status" value="1"/>
</dbReference>
<dbReference type="RefSeq" id="WP_201919584.1">
    <property type="nucleotide sequence ID" value="NZ_BAABAX010000005.1"/>
</dbReference>
<sequence length="1256" mass="136329">MKKTLLLLFMLSISMMNAQYNTDAPWMKTIQTKKKNSTNYQPTFTEIQNAFNQYWETRDPSKKGSGYKPFKRWEYIWENVANAEGYLPTSKDKWISWQNKTNTQKAIGTNDLSDWKPLGPYTHTNTGSWSSGQARINVIYIDPSTSTTWYIGTPAGGLWKSTDSGANWAPLTDNLPQIGVSGIAVDYSNSNIVYITTGDDDGADTQSAGVFKSTDGGATWNQTGLNPDNTPFSMNEIYMHPTNSNVLWVATSSGLFKTIDAGVSWTNTLPGNIKDLKLKPGDPNTIYAVTPSQFFKSENGGDSFTLITNGVPTNGSRMVIDVTPANANYVYILSANADQSFQGVYQSTDSGTSFSIRDAIVDPALNPDILESTQAYYDLALGVSDTDANEIYVGCLNVWKSSDGGTNFTKLNEWSEPSAAAYTHADIHMIRAFNNTIFVCSDGGIYSSTDGGVNFTDHTAGIQASQFYKIAVSPKNANKMVGGLQDNGGHAYNDGDGNWLNYYGADGMDTAIDPINDDQYYGFIQNGGYLFISDNAGSSATNWIEQPAGSSGKWVTPLVSNSNGQIFAAYNKLYRVNDVEDGWIELADIGIAADQIEIAPSDDNRIYIAAGGVLKRSDDAGRTITDIYNFGGIKGIAVHSTNPDIVWVTTNNRVFRSDDGGSSFNNITANLPVNDNYFFLNDIVHQAGNEQNPIYVATSIGVYRTVDDGSWTPFFNNLPTTIVNDLEINIPDNSITAATYGRGIWRSSLPTCTTLTAKKEASIDGSSSQTVSSTIELCTGQSAKLNLNITSGSNPTYNWTGPNGFSSTNASISFDNITLDHVGTYTVVMDAPSTCGSAEYVFSIDVEQVGIQPKSSSLTGICVEESVVLTATGSNLGYKWYDTDAGGEVIATGDSFTTPVLTEDVTYYVAGASSIITTEDIPSPGINTAEDFNFPQGLVFNTNDDIVLESFMVSAMSEGNRTIVVQDELGNIIASTSINIPEGESRVAVNFDIPKGKNYTIALTGDLIEMRRTRSGNGVSYPYTSPSDIVSIIGSTVTNPGFYYFFYDWTFTSKGGRCESVRTPVTIDVNKNDISEITTYAIDANEGISLNNEDVITIIEGSNLSLNLNGSTFDGTLEWTSPTNEVFTGNNVTLENIKNNASEEGSWSVKANFVSDCGPSTQTITFDVKVKANHPEGIAMYPNPASDVLTINSNDDFENTTVTIFDMQGREISNIVNVNQVHSDELELDIRGLAAGSYFIKVETNQTRVTKRILKQ</sequence>
<dbReference type="SUPFAM" id="SSF110296">
    <property type="entry name" value="Oligoxyloglucan reducing end-specific cellobiohydrolase"/>
    <property type="match status" value="3"/>
</dbReference>
<dbReference type="InterPro" id="IPR052025">
    <property type="entry name" value="Xyloglucanase_GH74"/>
</dbReference>
<dbReference type="InterPro" id="IPR044023">
    <property type="entry name" value="Ig_7"/>
</dbReference>
<dbReference type="NCBIfam" id="TIGR04183">
    <property type="entry name" value="Por_Secre_tail"/>
    <property type="match status" value="1"/>
</dbReference>